<proteinExistence type="predicted"/>
<name>A0A0A1M7R3_9BACI</name>
<dbReference type="EMBL" id="CDGG01000001">
    <property type="protein sequence ID" value="CEI81320.1"/>
    <property type="molecule type" value="Genomic_DNA"/>
</dbReference>
<sequence length="337" mass="40044">MSEKSKPYIPIDNQIKTLENRGLIINNKEFVKKKLLRTTYYDLINGYKNMFLVGGDSEEEKYIQDVTFEDILDLYNYDRQLRYMTLELILDIEAVFYSSISHSISHFYGEKSDAYLNKNNYRIGVKQKHNNKYERDNLLDRLNKKINQPEVEPLIYYRNKYRNIPPWILVKDMTFGELKIFYKLSMPGVKSKILSDIISKENITELDKNFFTKAIGLFNKFRNWCAHGGRVYTYKADISLPYYREFHERLNISKKAYQRGKGRNDISALLIASLYFFQSDYRGLLEFRVKLEGYLNDYKKGGYMQYQTLLEEMGLPDNYIELLDKAMHISSVEIPQQ</sequence>
<dbReference type="STRING" id="545501.BN997_01138"/>
<organism evidence="1 2">
    <name type="scientific">Oceanobacillus oncorhynchi</name>
    <dbReference type="NCBI Taxonomy" id="545501"/>
    <lineage>
        <taxon>Bacteria</taxon>
        <taxon>Bacillati</taxon>
        <taxon>Bacillota</taxon>
        <taxon>Bacilli</taxon>
        <taxon>Bacillales</taxon>
        <taxon>Bacillaceae</taxon>
        <taxon>Oceanobacillus</taxon>
    </lineage>
</organism>
<dbReference type="RefSeq" id="WP_042530381.1">
    <property type="nucleotide sequence ID" value="NZ_CDGG01000001.1"/>
</dbReference>
<dbReference type="OrthoDB" id="5363652at2"/>
<evidence type="ECO:0000313" key="2">
    <source>
        <dbReference type="Proteomes" id="UP000040453"/>
    </source>
</evidence>
<protein>
    <submittedName>
        <fullName evidence="1">Abi-like protein</fullName>
    </submittedName>
</protein>
<dbReference type="Pfam" id="PF07751">
    <property type="entry name" value="Abi_2"/>
    <property type="match status" value="1"/>
</dbReference>
<dbReference type="InterPro" id="IPR011664">
    <property type="entry name" value="Abi_system_AbiD/AbiF-like"/>
</dbReference>
<evidence type="ECO:0000313" key="1">
    <source>
        <dbReference type="EMBL" id="CEI81320.1"/>
    </source>
</evidence>
<dbReference type="AlphaFoldDB" id="A0A0A1M7R3"/>
<gene>
    <name evidence="1" type="ORF">BN997_01138</name>
</gene>
<keyword evidence="2" id="KW-1185">Reference proteome</keyword>
<accession>A0A0A1M7R3</accession>
<dbReference type="Proteomes" id="UP000040453">
    <property type="component" value="Unassembled WGS sequence"/>
</dbReference>
<reference evidence="1 2" key="1">
    <citation type="submission" date="2014-11" db="EMBL/GenBank/DDBJ databases">
        <authorList>
            <person name="Urmite Genomes Urmite Genomes"/>
        </authorList>
    </citation>
    <scope>NUCLEOTIDE SEQUENCE [LARGE SCALE GENOMIC DNA]</scope>
    <source>
        <strain evidence="1 2">Oc5</strain>
    </source>
</reference>